<evidence type="ECO:0000256" key="3">
    <source>
        <dbReference type="ARBA" id="ARBA00022723"/>
    </source>
</evidence>
<dbReference type="InterPro" id="IPR051600">
    <property type="entry name" value="Beta-PGM-like"/>
</dbReference>
<dbReference type="Proteomes" id="UP000234881">
    <property type="component" value="Unassembled WGS sequence"/>
</dbReference>
<dbReference type="EMBL" id="PKUQ01000008">
    <property type="protein sequence ID" value="PLW78434.1"/>
    <property type="molecule type" value="Genomic_DNA"/>
</dbReference>
<dbReference type="InterPro" id="IPR023214">
    <property type="entry name" value="HAD_sf"/>
</dbReference>
<gene>
    <name evidence="5" type="ORF">C0081_04910</name>
</gene>
<organism evidence="5 6">
    <name type="scientific">Cohaesibacter celericrescens</name>
    <dbReference type="NCBI Taxonomy" id="2067669"/>
    <lineage>
        <taxon>Bacteria</taxon>
        <taxon>Pseudomonadati</taxon>
        <taxon>Pseudomonadota</taxon>
        <taxon>Alphaproteobacteria</taxon>
        <taxon>Hyphomicrobiales</taxon>
        <taxon>Cohaesibacteraceae</taxon>
    </lineage>
</organism>
<evidence type="ECO:0000256" key="1">
    <source>
        <dbReference type="ARBA" id="ARBA00001946"/>
    </source>
</evidence>
<dbReference type="SUPFAM" id="SSF56784">
    <property type="entry name" value="HAD-like"/>
    <property type="match status" value="1"/>
</dbReference>
<dbReference type="Gene3D" id="3.40.50.1000">
    <property type="entry name" value="HAD superfamily/HAD-like"/>
    <property type="match status" value="1"/>
</dbReference>
<comment type="similarity">
    <text evidence="2">Belongs to the HAD-like hydrolase superfamily. CbbY/CbbZ/Gph/YieH family.</text>
</comment>
<evidence type="ECO:0000313" key="5">
    <source>
        <dbReference type="EMBL" id="PLW78434.1"/>
    </source>
</evidence>
<evidence type="ECO:0000256" key="2">
    <source>
        <dbReference type="ARBA" id="ARBA00006171"/>
    </source>
</evidence>
<dbReference type="PANTHER" id="PTHR46193:SF10">
    <property type="entry name" value="6-PHOSPHOGLUCONATE PHOSPHATASE"/>
    <property type="match status" value="1"/>
</dbReference>
<name>A0A2N5XVB5_9HYPH</name>
<keyword evidence="3" id="KW-0479">Metal-binding</keyword>
<comment type="cofactor">
    <cofactor evidence="1">
        <name>Mg(2+)</name>
        <dbReference type="ChEBI" id="CHEBI:18420"/>
    </cofactor>
</comment>
<sequence>MQRLDLDRVECLIFDLDGTLVDSEILSQQAYCDTVPDLDWDVHHLMTHFRGHQFSRIVHALEEHVGRKLPEDYEALYRARVAELFETQLKAYPHVTEAILGIKLPKCIASSGPLKKMRHSLGLTGLAQYFEPHLFSAYEISSWKPDPDLFLHAAKAMGFEPQACLVIEDSAVGIQAAQAADMQFLLHCPKGHDLPTGYDGPVLEDYSDFPLSVSQ</sequence>
<dbReference type="Pfam" id="PF00702">
    <property type="entry name" value="Hydrolase"/>
    <property type="match status" value="1"/>
</dbReference>
<keyword evidence="4" id="KW-0460">Magnesium</keyword>
<dbReference type="GO" id="GO:0046872">
    <property type="term" value="F:metal ion binding"/>
    <property type="evidence" value="ECO:0007669"/>
    <property type="project" value="UniProtKB-KW"/>
</dbReference>
<accession>A0A2N5XVB5</accession>
<dbReference type="RefSeq" id="WP_101532685.1">
    <property type="nucleotide sequence ID" value="NZ_JBFHIU010000001.1"/>
</dbReference>
<evidence type="ECO:0000256" key="4">
    <source>
        <dbReference type="ARBA" id="ARBA00022842"/>
    </source>
</evidence>
<dbReference type="CDD" id="cd07526">
    <property type="entry name" value="HAD_BPGM_like"/>
    <property type="match status" value="1"/>
</dbReference>
<dbReference type="SFLD" id="SFLDS00003">
    <property type="entry name" value="Haloacid_Dehalogenase"/>
    <property type="match status" value="1"/>
</dbReference>
<dbReference type="NCBIfam" id="TIGR01509">
    <property type="entry name" value="HAD-SF-IA-v3"/>
    <property type="match status" value="1"/>
</dbReference>
<protein>
    <submittedName>
        <fullName evidence="5">Haloacid dehalogenase</fullName>
    </submittedName>
</protein>
<reference evidence="5 6" key="1">
    <citation type="submission" date="2018-01" db="EMBL/GenBank/DDBJ databases">
        <title>The draft genome sequence of Cohaesibacter sp. H1304.</title>
        <authorList>
            <person name="Wang N.-N."/>
            <person name="Du Z.-J."/>
        </authorList>
    </citation>
    <scope>NUCLEOTIDE SEQUENCE [LARGE SCALE GENOMIC DNA]</scope>
    <source>
        <strain evidence="5 6">H1304</strain>
    </source>
</reference>
<dbReference type="InterPro" id="IPR036412">
    <property type="entry name" value="HAD-like_sf"/>
</dbReference>
<dbReference type="SFLD" id="SFLDG01129">
    <property type="entry name" value="C1.5:_HAD__Beta-PGM__Phosphata"/>
    <property type="match status" value="1"/>
</dbReference>
<evidence type="ECO:0000313" key="6">
    <source>
        <dbReference type="Proteomes" id="UP000234881"/>
    </source>
</evidence>
<proteinExistence type="inferred from homology"/>
<comment type="caution">
    <text evidence="5">The sequence shown here is derived from an EMBL/GenBank/DDBJ whole genome shotgun (WGS) entry which is preliminary data.</text>
</comment>
<dbReference type="PRINTS" id="PR00413">
    <property type="entry name" value="HADHALOGNASE"/>
</dbReference>
<dbReference type="PANTHER" id="PTHR46193">
    <property type="entry name" value="6-PHOSPHOGLUCONATE PHOSPHATASE"/>
    <property type="match status" value="1"/>
</dbReference>
<dbReference type="InterPro" id="IPR006439">
    <property type="entry name" value="HAD-SF_hydro_IA"/>
</dbReference>
<keyword evidence="6" id="KW-1185">Reference proteome</keyword>
<dbReference type="InterPro" id="IPR023198">
    <property type="entry name" value="PGP-like_dom2"/>
</dbReference>
<dbReference type="GO" id="GO:0003824">
    <property type="term" value="F:catalytic activity"/>
    <property type="evidence" value="ECO:0007669"/>
    <property type="project" value="UniProtKB-ARBA"/>
</dbReference>
<dbReference type="AlphaFoldDB" id="A0A2N5XVB5"/>
<dbReference type="Gene3D" id="1.10.150.240">
    <property type="entry name" value="Putative phosphatase, domain 2"/>
    <property type="match status" value="1"/>
</dbReference>
<dbReference type="OrthoDB" id="9797743at2"/>